<evidence type="ECO:0000259" key="9">
    <source>
        <dbReference type="PROSITE" id="PS50109"/>
    </source>
</evidence>
<dbReference type="PRINTS" id="PR00344">
    <property type="entry name" value="BCTRLSENSOR"/>
</dbReference>
<dbReference type="PANTHER" id="PTHR41523:SF8">
    <property type="entry name" value="ETHYLENE RESPONSE SENSOR PROTEIN"/>
    <property type="match status" value="1"/>
</dbReference>
<dbReference type="Gene3D" id="3.30.565.10">
    <property type="entry name" value="Histidine kinase-like ATPase, C-terminal domain"/>
    <property type="match status" value="1"/>
</dbReference>
<gene>
    <name evidence="10" type="ORF">C8E83_0371</name>
</gene>
<comment type="caution">
    <text evidence="10">The sequence shown here is derived from an EMBL/GenBank/DDBJ whole genome shotgun (WGS) entry which is preliminary data.</text>
</comment>
<evidence type="ECO:0000313" key="11">
    <source>
        <dbReference type="Proteomes" id="UP000280008"/>
    </source>
</evidence>
<dbReference type="EMBL" id="RBKS01000001">
    <property type="protein sequence ID" value="RKR73281.1"/>
    <property type="molecule type" value="Genomic_DNA"/>
</dbReference>
<dbReference type="InterPro" id="IPR003594">
    <property type="entry name" value="HATPase_dom"/>
</dbReference>
<keyword evidence="3" id="KW-0597">Phosphoprotein</keyword>
<evidence type="ECO:0000256" key="8">
    <source>
        <dbReference type="ARBA" id="ARBA00023012"/>
    </source>
</evidence>
<dbReference type="InterPro" id="IPR005467">
    <property type="entry name" value="His_kinase_dom"/>
</dbReference>
<proteinExistence type="predicted"/>
<dbReference type="SMART" id="SM00387">
    <property type="entry name" value="HATPase_c"/>
    <property type="match status" value="1"/>
</dbReference>
<keyword evidence="5" id="KW-0547">Nucleotide-binding</keyword>
<dbReference type="Proteomes" id="UP000280008">
    <property type="component" value="Unassembled WGS sequence"/>
</dbReference>
<dbReference type="InterPro" id="IPR036890">
    <property type="entry name" value="HATPase_C_sf"/>
</dbReference>
<reference evidence="10 11" key="1">
    <citation type="submission" date="2018-10" db="EMBL/GenBank/DDBJ databases">
        <title>Sequencing the genomes of 1000 actinobacteria strains.</title>
        <authorList>
            <person name="Klenk H.-P."/>
        </authorList>
    </citation>
    <scope>NUCLEOTIDE SEQUENCE [LARGE SCALE GENOMIC DNA]</scope>
    <source>
        <strain evidence="10 11">DSM 17894</strain>
    </source>
</reference>
<dbReference type="Pfam" id="PF12282">
    <property type="entry name" value="GAF_PdtaS"/>
    <property type="match status" value="1"/>
</dbReference>
<keyword evidence="11" id="KW-1185">Reference proteome</keyword>
<dbReference type="InterPro" id="IPR035965">
    <property type="entry name" value="PAS-like_dom_sf"/>
</dbReference>
<dbReference type="InterPro" id="IPR038424">
    <property type="entry name" value="H_kinase_PdtaS_GAF_sf"/>
</dbReference>
<dbReference type="GO" id="GO:0004673">
    <property type="term" value="F:protein histidine kinase activity"/>
    <property type="evidence" value="ECO:0007669"/>
    <property type="project" value="UniProtKB-EC"/>
</dbReference>
<evidence type="ECO:0000256" key="4">
    <source>
        <dbReference type="ARBA" id="ARBA00022679"/>
    </source>
</evidence>
<dbReference type="AlphaFoldDB" id="A0A495ID90"/>
<evidence type="ECO:0000256" key="6">
    <source>
        <dbReference type="ARBA" id="ARBA00022777"/>
    </source>
</evidence>
<sequence length="526" mass="56952">MSIIGQGAGAGLTFPGAKPGASAVRLNPVSTLSDLVLAQGRSSEADVEWLHLLVGDWQLLADLAFADMVLWVPTQEGSFVAVAHARPSSSATLFYRDFVGQEVRPEWQAQITQAFETSQIVDSAAPDWYEETPTRVRAVPVVRRLGASRPDVTDTPIAVITRHTNLSEARTPSRQELTFNQCANDLFAMIASGDFPDLGAPTGPRRGAPRASDGLLRLDVDGVVVFASPNGLSAFNRMGFLGELEGESLAEVTTALLAGKLVIDESLPLVVTGRAPWRTDIEAKGVTVSLRAIPLRDRGERVGAIVLCRDVTEMRHQERELITKDATIREIHHRVKNNLQTVASLLRIQARRTQTDVARDALNQAQRRVASIAVVHDTLSEGLSQNVDFDTVFDRVLMLIAEVASSHNTTVRPQRTGTFGELPSEYATPLALALTELVTNAVEHGLEGRDGDVEISAQRTDDELTVKVRDNGVGLPEGKVGSGLGTQIVRTLIQGELSGTIDWHTLVGSGTEVTIDVPLRWMKEPV</sequence>
<keyword evidence="7" id="KW-0067">ATP-binding</keyword>
<keyword evidence="6 10" id="KW-0418">Kinase</keyword>
<comment type="catalytic activity">
    <reaction evidence="1">
        <text>ATP + protein L-histidine = ADP + protein N-phospho-L-histidine.</text>
        <dbReference type="EC" id="2.7.13.3"/>
    </reaction>
</comment>
<dbReference type="SUPFAM" id="SSF55874">
    <property type="entry name" value="ATPase domain of HSP90 chaperone/DNA topoisomerase II/histidine kinase"/>
    <property type="match status" value="1"/>
</dbReference>
<keyword evidence="8" id="KW-0902">Two-component regulatory system</keyword>
<dbReference type="Gene3D" id="3.30.450.20">
    <property type="entry name" value="PAS domain"/>
    <property type="match status" value="1"/>
</dbReference>
<dbReference type="GO" id="GO:0005524">
    <property type="term" value="F:ATP binding"/>
    <property type="evidence" value="ECO:0007669"/>
    <property type="project" value="UniProtKB-KW"/>
</dbReference>
<evidence type="ECO:0000256" key="5">
    <source>
        <dbReference type="ARBA" id="ARBA00022741"/>
    </source>
</evidence>
<dbReference type="PROSITE" id="PS50109">
    <property type="entry name" value="HIS_KIN"/>
    <property type="match status" value="1"/>
</dbReference>
<dbReference type="EC" id="2.7.13.3" evidence="2"/>
<keyword evidence="4" id="KW-0808">Transferase</keyword>
<dbReference type="Pfam" id="PF02518">
    <property type="entry name" value="HATPase_c"/>
    <property type="match status" value="1"/>
</dbReference>
<dbReference type="Pfam" id="PF07568">
    <property type="entry name" value="HisKA_2"/>
    <property type="match status" value="1"/>
</dbReference>
<organism evidence="10 11">
    <name type="scientific">Frondihabitans australicus</name>
    <dbReference type="NCBI Taxonomy" id="386892"/>
    <lineage>
        <taxon>Bacteria</taxon>
        <taxon>Bacillati</taxon>
        <taxon>Actinomycetota</taxon>
        <taxon>Actinomycetes</taxon>
        <taxon>Micrococcales</taxon>
        <taxon>Microbacteriaceae</taxon>
        <taxon>Frondihabitans</taxon>
    </lineage>
</organism>
<dbReference type="PANTHER" id="PTHR41523">
    <property type="entry name" value="TWO-COMPONENT SYSTEM SENSOR PROTEIN"/>
    <property type="match status" value="1"/>
</dbReference>
<evidence type="ECO:0000256" key="1">
    <source>
        <dbReference type="ARBA" id="ARBA00000085"/>
    </source>
</evidence>
<feature type="domain" description="Histidine kinase" evidence="9">
    <location>
        <begin position="330"/>
        <end position="521"/>
    </location>
</feature>
<dbReference type="InterPro" id="IPR004358">
    <property type="entry name" value="Sig_transdc_His_kin-like_C"/>
</dbReference>
<dbReference type="GO" id="GO:0000160">
    <property type="term" value="P:phosphorelay signal transduction system"/>
    <property type="evidence" value="ECO:0007669"/>
    <property type="project" value="UniProtKB-KW"/>
</dbReference>
<dbReference type="InterPro" id="IPR022066">
    <property type="entry name" value="PdtaS_GAF"/>
</dbReference>
<dbReference type="Pfam" id="PF08448">
    <property type="entry name" value="PAS_4"/>
    <property type="match status" value="1"/>
</dbReference>
<dbReference type="InterPro" id="IPR013656">
    <property type="entry name" value="PAS_4"/>
</dbReference>
<accession>A0A495ID90</accession>
<dbReference type="Gene3D" id="3.30.450.280">
    <property type="entry name" value="GAF domain"/>
    <property type="match status" value="1"/>
</dbReference>
<dbReference type="InterPro" id="IPR011495">
    <property type="entry name" value="Sig_transdc_His_kin_sub2_dim/P"/>
</dbReference>
<evidence type="ECO:0000256" key="2">
    <source>
        <dbReference type="ARBA" id="ARBA00012438"/>
    </source>
</evidence>
<evidence type="ECO:0000256" key="7">
    <source>
        <dbReference type="ARBA" id="ARBA00022840"/>
    </source>
</evidence>
<evidence type="ECO:0000313" key="10">
    <source>
        <dbReference type="EMBL" id="RKR73281.1"/>
    </source>
</evidence>
<protein>
    <recommendedName>
        <fullName evidence="2">histidine kinase</fullName>
        <ecNumber evidence="2">2.7.13.3</ecNumber>
    </recommendedName>
</protein>
<evidence type="ECO:0000256" key="3">
    <source>
        <dbReference type="ARBA" id="ARBA00022553"/>
    </source>
</evidence>
<name>A0A495ID90_9MICO</name>
<dbReference type="SUPFAM" id="SSF55785">
    <property type="entry name" value="PYP-like sensor domain (PAS domain)"/>
    <property type="match status" value="1"/>
</dbReference>